<name>A0A8B6CQ82_MYTGA</name>
<protein>
    <submittedName>
        <fullName evidence="1">Uncharacterized protein</fullName>
    </submittedName>
</protein>
<evidence type="ECO:0000313" key="2">
    <source>
        <dbReference type="Proteomes" id="UP000596742"/>
    </source>
</evidence>
<reference evidence="1" key="1">
    <citation type="submission" date="2018-11" db="EMBL/GenBank/DDBJ databases">
        <authorList>
            <person name="Alioto T."/>
            <person name="Alioto T."/>
        </authorList>
    </citation>
    <scope>NUCLEOTIDE SEQUENCE</scope>
</reference>
<dbReference type="Proteomes" id="UP000596742">
    <property type="component" value="Unassembled WGS sequence"/>
</dbReference>
<organism evidence="1 2">
    <name type="scientific">Mytilus galloprovincialis</name>
    <name type="common">Mediterranean mussel</name>
    <dbReference type="NCBI Taxonomy" id="29158"/>
    <lineage>
        <taxon>Eukaryota</taxon>
        <taxon>Metazoa</taxon>
        <taxon>Spiralia</taxon>
        <taxon>Lophotrochozoa</taxon>
        <taxon>Mollusca</taxon>
        <taxon>Bivalvia</taxon>
        <taxon>Autobranchia</taxon>
        <taxon>Pteriomorphia</taxon>
        <taxon>Mytilida</taxon>
        <taxon>Mytiloidea</taxon>
        <taxon>Mytilidae</taxon>
        <taxon>Mytilinae</taxon>
        <taxon>Mytilus</taxon>
    </lineage>
</organism>
<gene>
    <name evidence="1" type="ORF">MGAL_10B058299</name>
</gene>
<proteinExistence type="predicted"/>
<sequence>MHKNPRNIYLSDAITKLPLVDLDLSRVTKGAMDCDVCPPPGIGLCVELGGCPNGQLLCFNGCGHTCFHPVKGCCDK</sequence>
<dbReference type="EMBL" id="UYJE01002080">
    <property type="protein sequence ID" value="VDI07685.1"/>
    <property type="molecule type" value="Genomic_DNA"/>
</dbReference>
<dbReference type="AlphaFoldDB" id="A0A8B6CQ82"/>
<accession>A0A8B6CQ82</accession>
<dbReference type="OrthoDB" id="10477975at2759"/>
<evidence type="ECO:0000313" key="1">
    <source>
        <dbReference type="EMBL" id="VDI07685.1"/>
    </source>
</evidence>
<comment type="caution">
    <text evidence="1">The sequence shown here is derived from an EMBL/GenBank/DDBJ whole genome shotgun (WGS) entry which is preliminary data.</text>
</comment>
<keyword evidence="2" id="KW-1185">Reference proteome</keyword>